<proteinExistence type="predicted"/>
<dbReference type="PANTHER" id="PTHR34649:SF1">
    <property type="entry name" value="CILIA- AND FLAGELLA-ASSOCIATED PROTEIN 99"/>
    <property type="match status" value="1"/>
</dbReference>
<sequence length="784" mass="91870">MKIADQINIVVDIISNYNPQRQSINEHAKEILSKMKTEKMNLADEASNTSHAKNIQKLTDTKQQEILSQQERQFILETCSGIVEHSSLLTDCINLLFAENSNINPSLKTNYKIFFFFLIFRLNQDNFKKLKLILQTQNPSNILAFLRLVYEKSTFHFEQTFQADTKLSQTVKPVTHLSNFYPELRNVLERYFDEKFIVEHLTKSIIDFNYENAIEFVVQLSSAFEQTDRKPQQLPTTSFSEFHLKPQSGDIISQKQIIENNVQALELDYNIYKKSLDEVQNERIQQIMNTRQSTTVTDESMTRFALPKKRLDLPLINENLPPKKPKKIITNNPQPVKQTKAQLLREDQLLQKKMKEEADQLELYSAGLHDSYEFDNWKRAMDMKDQLIKQQEVENRKVMAQKLLEDAKQAQKLAQNMKKAVVAEQNLEKMEEMIEFYENQEQEEAARAEKIRMQQEENQLALEKAKKDLLEQKKAEVNQAKSTNQDMLQNAKELSEIQQMEKVDLVKQIKAFLEVAAADRFIKLAEKYDPSETMNIGLLNEMSLTELRERLGKMKEYQIVMLENKKNRIQAEKEEEARALQEKQDRLNIVKQALAQARKANNITNDSSIFQRVAEQVSSWAEEVKISFEKQIYQKESRRNMELQQAKTMSNVANEKLDALKERMKQLKEKKSTINAFRANEHIQTKRLPSAKTMEQTARQTDLTNKMSVKDKQIQERENAIKSRDKAVLERKRQTDYEMEQEIIEKKRLVEDAKRNREVQQRKLALENPYKAKASGYDVGEIYL</sequence>
<dbReference type="EMBL" id="KI546089">
    <property type="protein sequence ID" value="EST45762.1"/>
    <property type="molecule type" value="Genomic_DNA"/>
</dbReference>
<evidence type="ECO:0000256" key="1">
    <source>
        <dbReference type="SAM" id="Coils"/>
    </source>
</evidence>
<feature type="coiled-coil region" evidence="1">
    <location>
        <begin position="390"/>
        <end position="497"/>
    </location>
</feature>
<feature type="coiled-coil region" evidence="1">
    <location>
        <begin position="559"/>
        <end position="600"/>
    </location>
</feature>
<evidence type="ECO:0000313" key="2">
    <source>
        <dbReference type="EMBL" id="EST45762.1"/>
    </source>
</evidence>
<dbReference type="PANTHER" id="PTHR34649">
    <property type="entry name" value="CILIA- AND FLAGELLA-ASSOCIATED PROTEIN 99"/>
    <property type="match status" value="1"/>
</dbReference>
<reference evidence="2" key="1">
    <citation type="journal article" date="2014" name="PLoS Genet.">
        <title>The Genome of Spironucleus salmonicida Highlights a Fish Pathogen Adapted to Fluctuating Environments.</title>
        <authorList>
            <person name="Xu F."/>
            <person name="Jerlstrom-Hultqvist J."/>
            <person name="Einarsson E."/>
            <person name="Astvaldsson A."/>
            <person name="Svard S.G."/>
            <person name="Andersson J.O."/>
        </authorList>
    </citation>
    <scope>NUCLEOTIDE SEQUENCE</scope>
</reference>
<evidence type="ECO:0008006" key="3">
    <source>
        <dbReference type="Google" id="ProtNLM"/>
    </source>
</evidence>
<dbReference type="AlphaFoldDB" id="V6LM47"/>
<feature type="coiled-coil region" evidence="1">
    <location>
        <begin position="643"/>
        <end position="677"/>
    </location>
</feature>
<protein>
    <recommendedName>
        <fullName evidence="3">Trichohyalin</fullName>
    </recommendedName>
</protein>
<keyword evidence="1" id="KW-0175">Coiled coil</keyword>
<dbReference type="InterPro" id="IPR039341">
    <property type="entry name" value="CFAP99"/>
</dbReference>
<dbReference type="VEuPathDB" id="GiardiaDB:SS50377_22076"/>
<accession>V6LM47</accession>
<gene>
    <name evidence="2" type="ORF">SS50377_14333</name>
</gene>
<organism evidence="2">
    <name type="scientific">Spironucleus salmonicida</name>
    <dbReference type="NCBI Taxonomy" id="348837"/>
    <lineage>
        <taxon>Eukaryota</taxon>
        <taxon>Metamonada</taxon>
        <taxon>Diplomonadida</taxon>
        <taxon>Hexamitidae</taxon>
        <taxon>Hexamitinae</taxon>
        <taxon>Spironucleus</taxon>
    </lineage>
</organism>
<name>V6LM47_9EUKA</name>